<dbReference type="PROSITE" id="PS00622">
    <property type="entry name" value="HTH_LUXR_1"/>
    <property type="match status" value="1"/>
</dbReference>
<dbReference type="EMBL" id="NMQW01000062">
    <property type="protein sequence ID" value="OXM82576.1"/>
    <property type="molecule type" value="Genomic_DNA"/>
</dbReference>
<dbReference type="SMART" id="SM00421">
    <property type="entry name" value="HTH_LUXR"/>
    <property type="match status" value="1"/>
</dbReference>
<sequence length="208" mass="23423">MLQAMIVDDEELSVKLLRELLSESDDIDICHTFLNPWNAYEYVKENPIDVAFLDISMPEMNGMKLSGLLHELDASIHVVFITAYDDYAVQAFDMSALDYLMKPVTPQRMGKTLDKIRKRLRSDTGGPSLKLSSLATKEEGYSSKENLTGQEKRIVQLVAGGFSNKEIAIHLNIGAGTVKFHMKNVYQKLGVSNRVQVLQRAMELKILD</sequence>
<dbReference type="Gene3D" id="3.40.50.2300">
    <property type="match status" value="1"/>
</dbReference>
<dbReference type="PROSITE" id="PS50043">
    <property type="entry name" value="HTH_LUXR_2"/>
    <property type="match status" value="1"/>
</dbReference>
<dbReference type="InterPro" id="IPR001789">
    <property type="entry name" value="Sig_transdc_resp-reg_receiver"/>
</dbReference>
<dbReference type="SUPFAM" id="SSF52172">
    <property type="entry name" value="CheY-like"/>
    <property type="match status" value="1"/>
</dbReference>
<accession>A0A229UGQ2</accession>
<protein>
    <recommendedName>
        <fullName evidence="10">DNA-binding response regulator</fullName>
    </recommendedName>
</protein>
<reference evidence="8 9" key="1">
    <citation type="submission" date="2017-07" db="EMBL/GenBank/DDBJ databases">
        <title>Genome sequencing and assembly of Paenibacillus rigui.</title>
        <authorList>
            <person name="Mayilraj S."/>
        </authorList>
    </citation>
    <scope>NUCLEOTIDE SEQUENCE [LARGE SCALE GENOMIC DNA]</scope>
    <source>
        <strain evidence="8 9">JCM 16352</strain>
    </source>
</reference>
<dbReference type="AlphaFoldDB" id="A0A229UGQ2"/>
<dbReference type="InterPro" id="IPR036388">
    <property type="entry name" value="WH-like_DNA-bd_sf"/>
</dbReference>
<feature type="modified residue" description="4-aspartylphosphate" evidence="5">
    <location>
        <position position="54"/>
    </location>
</feature>
<dbReference type="InterPro" id="IPR000792">
    <property type="entry name" value="Tscrpt_reg_LuxR_C"/>
</dbReference>
<dbReference type="Pfam" id="PF00196">
    <property type="entry name" value="GerE"/>
    <property type="match status" value="1"/>
</dbReference>
<dbReference type="PRINTS" id="PR00038">
    <property type="entry name" value="HTHLUXR"/>
</dbReference>
<dbReference type="CDD" id="cd06170">
    <property type="entry name" value="LuxR_C_like"/>
    <property type="match status" value="1"/>
</dbReference>
<keyword evidence="5" id="KW-0597">Phosphoprotein</keyword>
<keyword evidence="3" id="KW-0238">DNA-binding</keyword>
<evidence type="ECO:0000313" key="8">
    <source>
        <dbReference type="EMBL" id="OXM82576.1"/>
    </source>
</evidence>
<dbReference type="OrthoDB" id="3190595at2"/>
<keyword evidence="4" id="KW-0804">Transcription</keyword>
<evidence type="ECO:0000259" key="6">
    <source>
        <dbReference type="PROSITE" id="PS50043"/>
    </source>
</evidence>
<gene>
    <name evidence="8" type="ORF">CF651_30305</name>
</gene>
<dbReference type="PROSITE" id="PS50110">
    <property type="entry name" value="RESPONSE_REGULATORY"/>
    <property type="match status" value="1"/>
</dbReference>
<evidence type="ECO:0000256" key="5">
    <source>
        <dbReference type="PROSITE-ProRule" id="PRU00169"/>
    </source>
</evidence>
<dbReference type="SUPFAM" id="SSF46894">
    <property type="entry name" value="C-terminal effector domain of the bipartite response regulators"/>
    <property type="match status" value="1"/>
</dbReference>
<dbReference type="GO" id="GO:0000160">
    <property type="term" value="P:phosphorelay signal transduction system"/>
    <property type="evidence" value="ECO:0007669"/>
    <property type="project" value="UniProtKB-KW"/>
</dbReference>
<comment type="caution">
    <text evidence="8">The sequence shown here is derived from an EMBL/GenBank/DDBJ whole genome shotgun (WGS) entry which is preliminary data.</text>
</comment>
<feature type="domain" description="Response regulatory" evidence="7">
    <location>
        <begin position="3"/>
        <end position="117"/>
    </location>
</feature>
<keyword evidence="2" id="KW-0805">Transcription regulation</keyword>
<evidence type="ECO:0000256" key="3">
    <source>
        <dbReference type="ARBA" id="ARBA00023125"/>
    </source>
</evidence>
<keyword evidence="1" id="KW-0902">Two-component regulatory system</keyword>
<dbReference type="PANTHER" id="PTHR44688">
    <property type="entry name" value="DNA-BINDING TRANSCRIPTIONAL ACTIVATOR DEVR_DOSR"/>
    <property type="match status" value="1"/>
</dbReference>
<evidence type="ECO:0000256" key="4">
    <source>
        <dbReference type="ARBA" id="ARBA00023163"/>
    </source>
</evidence>
<evidence type="ECO:0000256" key="2">
    <source>
        <dbReference type="ARBA" id="ARBA00023015"/>
    </source>
</evidence>
<dbReference type="Proteomes" id="UP000215509">
    <property type="component" value="Unassembled WGS sequence"/>
</dbReference>
<proteinExistence type="predicted"/>
<dbReference type="InterPro" id="IPR016032">
    <property type="entry name" value="Sig_transdc_resp-reg_C-effctor"/>
</dbReference>
<evidence type="ECO:0000256" key="1">
    <source>
        <dbReference type="ARBA" id="ARBA00023012"/>
    </source>
</evidence>
<dbReference type="PANTHER" id="PTHR44688:SF16">
    <property type="entry name" value="DNA-BINDING TRANSCRIPTIONAL ACTIVATOR DEVR_DOSR"/>
    <property type="match status" value="1"/>
</dbReference>
<organism evidence="8 9">
    <name type="scientific">Paenibacillus rigui</name>
    <dbReference type="NCBI Taxonomy" id="554312"/>
    <lineage>
        <taxon>Bacteria</taxon>
        <taxon>Bacillati</taxon>
        <taxon>Bacillota</taxon>
        <taxon>Bacilli</taxon>
        <taxon>Bacillales</taxon>
        <taxon>Paenibacillaceae</taxon>
        <taxon>Paenibacillus</taxon>
    </lineage>
</organism>
<dbReference type="GO" id="GO:0006355">
    <property type="term" value="P:regulation of DNA-templated transcription"/>
    <property type="evidence" value="ECO:0007669"/>
    <property type="project" value="InterPro"/>
</dbReference>
<keyword evidence="9" id="KW-1185">Reference proteome</keyword>
<dbReference type="RefSeq" id="WP_094018599.1">
    <property type="nucleotide sequence ID" value="NZ_NMQW01000062.1"/>
</dbReference>
<name>A0A229UGQ2_9BACL</name>
<dbReference type="InterPro" id="IPR011006">
    <property type="entry name" value="CheY-like_superfamily"/>
</dbReference>
<dbReference type="SMART" id="SM00448">
    <property type="entry name" value="REC"/>
    <property type="match status" value="1"/>
</dbReference>
<dbReference type="GO" id="GO:0003677">
    <property type="term" value="F:DNA binding"/>
    <property type="evidence" value="ECO:0007669"/>
    <property type="project" value="UniProtKB-KW"/>
</dbReference>
<feature type="domain" description="HTH luxR-type" evidence="6">
    <location>
        <begin position="140"/>
        <end position="205"/>
    </location>
</feature>
<dbReference type="Pfam" id="PF00072">
    <property type="entry name" value="Response_reg"/>
    <property type="match status" value="1"/>
</dbReference>
<dbReference type="Gene3D" id="1.10.10.10">
    <property type="entry name" value="Winged helix-like DNA-binding domain superfamily/Winged helix DNA-binding domain"/>
    <property type="match status" value="1"/>
</dbReference>
<evidence type="ECO:0000259" key="7">
    <source>
        <dbReference type="PROSITE" id="PS50110"/>
    </source>
</evidence>
<evidence type="ECO:0000313" key="9">
    <source>
        <dbReference type="Proteomes" id="UP000215509"/>
    </source>
</evidence>
<evidence type="ECO:0008006" key="10">
    <source>
        <dbReference type="Google" id="ProtNLM"/>
    </source>
</evidence>